<dbReference type="Proteomes" id="UP001065047">
    <property type="component" value="Unassembled WGS sequence"/>
</dbReference>
<dbReference type="Gene3D" id="3.30.70.2540">
    <property type="entry name" value="CRISPR-associated endoribonuclease Cas6/Csy4"/>
    <property type="match status" value="1"/>
</dbReference>
<keyword evidence="2" id="KW-1185">Reference proteome</keyword>
<organism evidence="1 2">
    <name type="scientific">Acetobacter malorum DSM 14337</name>
    <dbReference type="NCBI Taxonomy" id="1307910"/>
    <lineage>
        <taxon>Bacteria</taxon>
        <taxon>Pseudomonadati</taxon>
        <taxon>Pseudomonadota</taxon>
        <taxon>Alphaproteobacteria</taxon>
        <taxon>Acetobacterales</taxon>
        <taxon>Acetobacteraceae</taxon>
        <taxon>Acetobacter</taxon>
    </lineage>
</organism>
<dbReference type="Pfam" id="PF09618">
    <property type="entry name" value="Cas_Csy4"/>
    <property type="match status" value="1"/>
</dbReference>
<evidence type="ECO:0008006" key="3">
    <source>
        <dbReference type="Google" id="ProtNLM"/>
    </source>
</evidence>
<reference evidence="1" key="1">
    <citation type="submission" date="2013-04" db="EMBL/GenBank/DDBJ databases">
        <title>The genome sequencing project of 58 acetic acid bacteria.</title>
        <authorList>
            <person name="Okamoto-Kainuma A."/>
            <person name="Ishikawa M."/>
            <person name="Umino S."/>
            <person name="Koizumi Y."/>
            <person name="Shiwa Y."/>
            <person name="Yoshikawa H."/>
            <person name="Matsutani M."/>
            <person name="Matsushita K."/>
        </authorList>
    </citation>
    <scope>NUCLEOTIDE SEQUENCE</scope>
    <source>
        <strain evidence="1">DSM 14337</strain>
    </source>
</reference>
<sequence length="188" mass="21419">MQKYCEFKVIPQNSFEMNNAFIVGKMMELIHLSLHHFPCRVCVSFPGRKDKDIGGIVRLHGTSDELDLVLGGGVEDGLEDYFSFSGIMEVPDNIMGHCTVRRVQSKSSPARIRRRIVRTQNVSAEEAMRLFPDSKRQLLDLPFFLMNSRSTGQNNIRFFVEHSDLCPEQTEGAITSYGFSREVTVPVW</sequence>
<comment type="caution">
    <text evidence="1">The sequence shown here is derived from an EMBL/GenBank/DDBJ whole genome shotgun (WGS) entry which is preliminary data.</text>
</comment>
<dbReference type="InterPro" id="IPR042564">
    <property type="entry name" value="CRISPR-Cas6/Csy4_sf"/>
</dbReference>
<evidence type="ECO:0000313" key="2">
    <source>
        <dbReference type="Proteomes" id="UP001065047"/>
    </source>
</evidence>
<gene>
    <name evidence="1" type="ORF">AA14337_2959</name>
</gene>
<name>A0ABQ0PYT5_9PROT</name>
<proteinExistence type="predicted"/>
<protein>
    <recommendedName>
        <fullName evidence="3">CRISPR-associated protein Csy4</fullName>
    </recommendedName>
</protein>
<dbReference type="NCBIfam" id="TIGR02563">
    <property type="entry name" value="cas_Csy4"/>
    <property type="match status" value="1"/>
</dbReference>
<accession>A0ABQ0PYT5</accession>
<dbReference type="RefSeq" id="WP_167375145.1">
    <property type="nucleotide sequence ID" value="NZ_BAPF01000050.1"/>
</dbReference>
<dbReference type="EMBL" id="BAPF01000050">
    <property type="protein sequence ID" value="GBQ84964.1"/>
    <property type="molecule type" value="Genomic_DNA"/>
</dbReference>
<dbReference type="CDD" id="cd09739">
    <property type="entry name" value="Cas6_I-F"/>
    <property type="match status" value="1"/>
</dbReference>
<evidence type="ECO:0000313" key="1">
    <source>
        <dbReference type="EMBL" id="GBQ84964.1"/>
    </source>
</evidence>
<dbReference type="GeneID" id="29556867"/>
<dbReference type="InterPro" id="IPR013396">
    <property type="entry name" value="CRISPR-assoc_prot_Csy4"/>
</dbReference>